<dbReference type="AlphaFoldDB" id="A0A918MI38"/>
<gene>
    <name evidence="2" type="ORF">GCM10007383_09500</name>
</gene>
<dbReference type="InterPro" id="IPR038670">
    <property type="entry name" value="HslJ-like_sf"/>
</dbReference>
<protein>
    <submittedName>
        <fullName evidence="2">META domain-containing protein</fullName>
    </submittedName>
</protein>
<name>A0A918MI38_9FLAO</name>
<organism evidence="2 3">
    <name type="scientific">Arenibacter certesii</name>
    <dbReference type="NCBI Taxonomy" id="228955"/>
    <lineage>
        <taxon>Bacteria</taxon>
        <taxon>Pseudomonadati</taxon>
        <taxon>Bacteroidota</taxon>
        <taxon>Flavobacteriia</taxon>
        <taxon>Flavobacteriales</taxon>
        <taxon>Flavobacteriaceae</taxon>
        <taxon>Arenibacter</taxon>
    </lineage>
</organism>
<dbReference type="PANTHER" id="PTHR35535">
    <property type="entry name" value="HEAT SHOCK PROTEIN HSLJ"/>
    <property type="match status" value="1"/>
</dbReference>
<dbReference type="EMBL" id="BMWP01000004">
    <property type="protein sequence ID" value="GGW26487.1"/>
    <property type="molecule type" value="Genomic_DNA"/>
</dbReference>
<evidence type="ECO:0000313" key="2">
    <source>
        <dbReference type="EMBL" id="GGW26487.1"/>
    </source>
</evidence>
<keyword evidence="3" id="KW-1185">Reference proteome</keyword>
<dbReference type="InterPro" id="IPR005184">
    <property type="entry name" value="DUF306_Meta_HslJ"/>
</dbReference>
<dbReference type="Proteomes" id="UP000634668">
    <property type="component" value="Unassembled WGS sequence"/>
</dbReference>
<reference evidence="2" key="2">
    <citation type="submission" date="2020-09" db="EMBL/GenBank/DDBJ databases">
        <authorList>
            <person name="Sun Q."/>
            <person name="Kim S."/>
        </authorList>
    </citation>
    <scope>NUCLEOTIDE SEQUENCE</scope>
    <source>
        <strain evidence="2">KCTC 12113</strain>
    </source>
</reference>
<sequence length="275" mass="31096">MKIKLIPILLITISVLSCKTQKVNTETAPNKESEMEEHLGITNTEWILTELEGEKVALDQAQDRNIRFILNAEDNTFNGFFGCNSGFGNFSLEEGNRIRFSQIGVTRMACPEESIKESQVLEVFNIADNYTLDGNTLRLNVGRRAPLAVFKKAEVQKDLITEKYWKLKTLEGKEVKMADNQEGEIYFILKTNENRLTGFAGCNTFGGGYTLEEGNRIRFSQVFSTMKACLDVDVDEAAFFKVFELTDNYTIDGDILMFNVGRRAPLAVFEAVYLD</sequence>
<dbReference type="InterPro" id="IPR053147">
    <property type="entry name" value="Hsp_HslJ-like"/>
</dbReference>
<feature type="domain" description="DUF306" evidence="1">
    <location>
        <begin position="41"/>
        <end position="151"/>
    </location>
</feature>
<proteinExistence type="predicted"/>
<evidence type="ECO:0000313" key="3">
    <source>
        <dbReference type="Proteomes" id="UP000634668"/>
    </source>
</evidence>
<comment type="caution">
    <text evidence="2">The sequence shown here is derived from an EMBL/GenBank/DDBJ whole genome shotgun (WGS) entry which is preliminary data.</text>
</comment>
<reference evidence="2" key="1">
    <citation type="journal article" date="2014" name="Int. J. Syst. Evol. Microbiol.">
        <title>Complete genome sequence of Corynebacterium casei LMG S-19264T (=DSM 44701T), isolated from a smear-ripened cheese.</title>
        <authorList>
            <consortium name="US DOE Joint Genome Institute (JGI-PGF)"/>
            <person name="Walter F."/>
            <person name="Albersmeier A."/>
            <person name="Kalinowski J."/>
            <person name="Ruckert C."/>
        </authorList>
    </citation>
    <scope>NUCLEOTIDE SEQUENCE</scope>
    <source>
        <strain evidence="2">KCTC 12113</strain>
    </source>
</reference>
<dbReference type="PROSITE" id="PS51257">
    <property type="entry name" value="PROKAR_LIPOPROTEIN"/>
    <property type="match status" value="1"/>
</dbReference>
<dbReference type="Gene3D" id="2.40.128.270">
    <property type="match status" value="2"/>
</dbReference>
<dbReference type="PANTHER" id="PTHR35535:SF2">
    <property type="entry name" value="DUF306 DOMAIN-CONTAINING PROTEIN"/>
    <property type="match status" value="1"/>
</dbReference>
<dbReference type="Pfam" id="PF03724">
    <property type="entry name" value="META"/>
    <property type="match status" value="2"/>
</dbReference>
<dbReference type="RefSeq" id="WP_034234895.1">
    <property type="nucleotide sequence ID" value="NZ_BMWP01000004.1"/>
</dbReference>
<evidence type="ECO:0000259" key="1">
    <source>
        <dbReference type="Pfam" id="PF03724"/>
    </source>
</evidence>
<accession>A0A918MI38</accession>
<feature type="domain" description="DUF306" evidence="1">
    <location>
        <begin position="160"/>
        <end position="269"/>
    </location>
</feature>